<reference evidence="1 2" key="1">
    <citation type="submission" date="2022-03" db="EMBL/GenBank/DDBJ databases">
        <title>Plant growth promoting endophytes with ACC deaminase activity.</title>
        <authorList>
            <person name="Charles T."/>
            <person name="Van Dyk A."/>
            <person name="Cheng J."/>
            <person name="Heil J."/>
        </authorList>
    </citation>
    <scope>NUCLEOTIDE SEQUENCE [LARGE SCALE GENOMIC DNA]</scope>
    <source>
        <strain evidence="1 2">8R6</strain>
    </source>
</reference>
<keyword evidence="2" id="KW-1185">Reference proteome</keyword>
<evidence type="ECO:0000313" key="1">
    <source>
        <dbReference type="EMBL" id="WGK92578.1"/>
    </source>
</evidence>
<evidence type="ECO:0008006" key="3">
    <source>
        <dbReference type="Google" id="ProtNLM"/>
    </source>
</evidence>
<dbReference type="RefSeq" id="WP_280163486.1">
    <property type="nucleotide sequence ID" value="NZ_CP093428.1"/>
</dbReference>
<protein>
    <recommendedName>
        <fullName evidence="3">HNH endonuclease</fullName>
    </recommendedName>
</protein>
<dbReference type="EMBL" id="CP093428">
    <property type="protein sequence ID" value="WGK92578.1"/>
    <property type="molecule type" value="Genomic_DNA"/>
</dbReference>
<accession>A0ABY8N003</accession>
<evidence type="ECO:0000313" key="2">
    <source>
        <dbReference type="Proteomes" id="UP001243713"/>
    </source>
</evidence>
<name>A0ABY8N003_9PSED</name>
<proteinExistence type="predicted"/>
<sequence length="309" mass="33253">MRAPQTLCPYTNQPLASIDRINEEHVLPVAVGAPTKFFVMASELENSRLNDLIDAPFSNDPLIRFLAMSQSVVSRSGPVISHLPATLTASGEAVKLAFSQDGIDLRFANPVVTDSETKRVTAVKGFGDAANEHAQRIKKDYAKKKIAVEIGETISTLNPEVQTSLCCDTDLVGKELLKIAYLMTVWCFGDRAIDSESGAIYRRGLATKRSEDFGSIGMRANTNEVPGFSCKREPGTHVLLSAVLGRDLITSITLFGTFAAVFATPAAGIHIEEGQGLSIKINLSTGALTQTTAIEAILANAQRLYGFHP</sequence>
<organism evidence="1 2">
    <name type="scientific">Pseudomonas migulae</name>
    <dbReference type="NCBI Taxonomy" id="78543"/>
    <lineage>
        <taxon>Bacteria</taxon>
        <taxon>Pseudomonadati</taxon>
        <taxon>Pseudomonadota</taxon>
        <taxon>Gammaproteobacteria</taxon>
        <taxon>Pseudomonadales</taxon>
        <taxon>Pseudomonadaceae</taxon>
        <taxon>Pseudomonas</taxon>
    </lineage>
</organism>
<dbReference type="Proteomes" id="UP001243713">
    <property type="component" value="Chromosome"/>
</dbReference>
<gene>
    <name evidence="1" type="ORF">MOQ58_10465</name>
</gene>